<dbReference type="RefSeq" id="WP_168608333.1">
    <property type="nucleotide sequence ID" value="NZ_JAAZQD010000001.1"/>
</dbReference>
<name>A0A846ZJ57_9GAMM</name>
<evidence type="ECO:0000313" key="3">
    <source>
        <dbReference type="Proteomes" id="UP000541636"/>
    </source>
</evidence>
<evidence type="ECO:0000313" key="2">
    <source>
        <dbReference type="EMBL" id="NKZ37832.1"/>
    </source>
</evidence>
<keyword evidence="1" id="KW-0812">Transmembrane</keyword>
<comment type="caution">
    <text evidence="2">The sequence shown here is derived from an EMBL/GenBank/DDBJ whole genome shotgun (WGS) entry which is preliminary data.</text>
</comment>
<dbReference type="Proteomes" id="UP000541636">
    <property type="component" value="Unassembled WGS sequence"/>
</dbReference>
<organism evidence="2 3">
    <name type="scientific">Oleiagrimonas citrea</name>
    <dbReference type="NCBI Taxonomy" id="1665687"/>
    <lineage>
        <taxon>Bacteria</taxon>
        <taxon>Pseudomonadati</taxon>
        <taxon>Pseudomonadota</taxon>
        <taxon>Gammaproteobacteria</taxon>
        <taxon>Lysobacterales</taxon>
        <taxon>Rhodanobacteraceae</taxon>
        <taxon>Oleiagrimonas</taxon>
    </lineage>
</organism>
<gene>
    <name evidence="2" type="ORF">HF690_02565</name>
</gene>
<dbReference type="EMBL" id="JAAZQD010000001">
    <property type="protein sequence ID" value="NKZ37832.1"/>
    <property type="molecule type" value="Genomic_DNA"/>
</dbReference>
<keyword evidence="3" id="KW-1185">Reference proteome</keyword>
<accession>A0A846ZJ57</accession>
<dbReference type="AlphaFoldDB" id="A0A846ZJ57"/>
<reference evidence="2 3" key="1">
    <citation type="journal article" date="2017" name="Int. J. Syst. Evol. Microbiol.">
        <title>Oleiagrimonas citrea sp. nov., a marine bacterium isolated from tidal flat sediment and emended description of the genus Oleiagrimonas Fang et al. 2015 and Oleiagrimonas soli.</title>
        <authorList>
            <person name="Yang S.H."/>
            <person name="Seo H.S."/>
            <person name="Seong C.N."/>
            <person name="Kwon K.K."/>
        </authorList>
    </citation>
    <scope>NUCLEOTIDE SEQUENCE [LARGE SCALE GENOMIC DNA]</scope>
    <source>
        <strain evidence="2 3">MEBiC09124</strain>
    </source>
</reference>
<protein>
    <submittedName>
        <fullName evidence="2">Uncharacterized protein</fullName>
    </submittedName>
</protein>
<keyword evidence="1" id="KW-1133">Transmembrane helix</keyword>
<keyword evidence="1" id="KW-0472">Membrane</keyword>
<sequence length="122" mass="13868">MTNQSREQWLKDTKEYFHQVQSYNTTIITIGYATFFGLLFFLQGKVQSSLLFWAGLFVALSAAIFVAYELVNNIKLALEQRKSGNEGKRFFRYWASFFIPSVLLAAAGAGLLVYLFLCKLGT</sequence>
<feature type="transmembrane region" description="Helical" evidence="1">
    <location>
        <begin position="21"/>
        <end position="44"/>
    </location>
</feature>
<proteinExistence type="predicted"/>
<evidence type="ECO:0000256" key="1">
    <source>
        <dbReference type="SAM" id="Phobius"/>
    </source>
</evidence>
<feature type="transmembrane region" description="Helical" evidence="1">
    <location>
        <begin position="50"/>
        <end position="71"/>
    </location>
</feature>
<feature type="transmembrane region" description="Helical" evidence="1">
    <location>
        <begin position="91"/>
        <end position="117"/>
    </location>
</feature>